<comment type="caution">
    <text evidence="2">The sequence shown here is derived from an EMBL/GenBank/DDBJ whole genome shotgun (WGS) entry which is preliminary data.</text>
</comment>
<dbReference type="AlphaFoldDB" id="A0AAV8VGA6"/>
<gene>
    <name evidence="2" type="ORF">NQ315_006073</name>
</gene>
<dbReference type="PANTHER" id="PTHR47272">
    <property type="entry name" value="DDE_TNP_1_7 DOMAIN-CONTAINING PROTEIN"/>
    <property type="match status" value="1"/>
</dbReference>
<accession>A0AAV8VGA6</accession>
<dbReference type="EMBL" id="JANEYG010000101">
    <property type="protein sequence ID" value="KAJ8913155.1"/>
    <property type="molecule type" value="Genomic_DNA"/>
</dbReference>
<evidence type="ECO:0000313" key="3">
    <source>
        <dbReference type="Proteomes" id="UP001159042"/>
    </source>
</evidence>
<name>A0AAV8VGA6_9CUCU</name>
<evidence type="ECO:0000313" key="2">
    <source>
        <dbReference type="EMBL" id="KAJ8913155.1"/>
    </source>
</evidence>
<evidence type="ECO:0000259" key="1">
    <source>
        <dbReference type="Pfam" id="PF13843"/>
    </source>
</evidence>
<dbReference type="InterPro" id="IPR029526">
    <property type="entry name" value="PGBD"/>
</dbReference>
<sequence length="113" mass="12943">MVTDYKAHMGYVDKVDMLKSVYEIDRKSKKWWHHILWYFVDICVVNSFILLKTKADSTIPTLKNFRLSVGTGLIGAPQQPRSRAAPSVRIWPISSSKVNQGVALNLEIFLNIH</sequence>
<keyword evidence="3" id="KW-1185">Reference proteome</keyword>
<dbReference type="Proteomes" id="UP001159042">
    <property type="component" value="Unassembled WGS sequence"/>
</dbReference>
<reference evidence="2 3" key="1">
    <citation type="journal article" date="2023" name="Insect Mol. Biol.">
        <title>Genome sequencing provides insights into the evolution of gene families encoding plant cell wall-degrading enzymes in longhorned beetles.</title>
        <authorList>
            <person name="Shin N.R."/>
            <person name="Okamura Y."/>
            <person name="Kirsch R."/>
            <person name="Pauchet Y."/>
        </authorList>
    </citation>
    <scope>NUCLEOTIDE SEQUENCE [LARGE SCALE GENOMIC DNA]</scope>
    <source>
        <strain evidence="2">EAD_L_NR</strain>
    </source>
</reference>
<organism evidence="2 3">
    <name type="scientific">Exocentrus adspersus</name>
    <dbReference type="NCBI Taxonomy" id="1586481"/>
    <lineage>
        <taxon>Eukaryota</taxon>
        <taxon>Metazoa</taxon>
        <taxon>Ecdysozoa</taxon>
        <taxon>Arthropoda</taxon>
        <taxon>Hexapoda</taxon>
        <taxon>Insecta</taxon>
        <taxon>Pterygota</taxon>
        <taxon>Neoptera</taxon>
        <taxon>Endopterygota</taxon>
        <taxon>Coleoptera</taxon>
        <taxon>Polyphaga</taxon>
        <taxon>Cucujiformia</taxon>
        <taxon>Chrysomeloidea</taxon>
        <taxon>Cerambycidae</taxon>
        <taxon>Lamiinae</taxon>
        <taxon>Acanthocinini</taxon>
        <taxon>Exocentrus</taxon>
    </lineage>
</organism>
<dbReference type="Pfam" id="PF13843">
    <property type="entry name" value="DDE_Tnp_1_7"/>
    <property type="match status" value="1"/>
</dbReference>
<feature type="domain" description="PiggyBac transposable element-derived protein" evidence="1">
    <location>
        <begin position="1"/>
        <end position="48"/>
    </location>
</feature>
<protein>
    <recommendedName>
        <fullName evidence="1">PiggyBac transposable element-derived protein domain-containing protein</fullName>
    </recommendedName>
</protein>
<proteinExistence type="predicted"/>